<organism evidence="1 2">
    <name type="scientific">Rubus argutus</name>
    <name type="common">Southern blackberry</name>
    <dbReference type="NCBI Taxonomy" id="59490"/>
    <lineage>
        <taxon>Eukaryota</taxon>
        <taxon>Viridiplantae</taxon>
        <taxon>Streptophyta</taxon>
        <taxon>Embryophyta</taxon>
        <taxon>Tracheophyta</taxon>
        <taxon>Spermatophyta</taxon>
        <taxon>Magnoliopsida</taxon>
        <taxon>eudicotyledons</taxon>
        <taxon>Gunneridae</taxon>
        <taxon>Pentapetalae</taxon>
        <taxon>rosids</taxon>
        <taxon>fabids</taxon>
        <taxon>Rosales</taxon>
        <taxon>Rosaceae</taxon>
        <taxon>Rosoideae</taxon>
        <taxon>Rosoideae incertae sedis</taxon>
        <taxon>Rubus</taxon>
    </lineage>
</organism>
<dbReference type="Proteomes" id="UP001457282">
    <property type="component" value="Unassembled WGS sequence"/>
</dbReference>
<dbReference type="AlphaFoldDB" id="A0AAW1W1Y6"/>
<protein>
    <submittedName>
        <fullName evidence="1">Uncharacterized protein</fullName>
    </submittedName>
</protein>
<evidence type="ECO:0000313" key="2">
    <source>
        <dbReference type="Proteomes" id="UP001457282"/>
    </source>
</evidence>
<proteinExistence type="predicted"/>
<keyword evidence="2" id="KW-1185">Reference proteome</keyword>
<gene>
    <name evidence="1" type="ORF">M0R45_037981</name>
</gene>
<comment type="caution">
    <text evidence="1">The sequence shown here is derived from an EMBL/GenBank/DDBJ whole genome shotgun (WGS) entry which is preliminary data.</text>
</comment>
<reference evidence="1 2" key="1">
    <citation type="journal article" date="2023" name="G3 (Bethesda)">
        <title>A chromosome-length genome assembly and annotation of blackberry (Rubus argutus, cv. 'Hillquist').</title>
        <authorList>
            <person name="Bruna T."/>
            <person name="Aryal R."/>
            <person name="Dudchenko O."/>
            <person name="Sargent D.J."/>
            <person name="Mead D."/>
            <person name="Buti M."/>
            <person name="Cavallini A."/>
            <person name="Hytonen T."/>
            <person name="Andres J."/>
            <person name="Pham M."/>
            <person name="Weisz D."/>
            <person name="Mascagni F."/>
            <person name="Usai G."/>
            <person name="Natali L."/>
            <person name="Bassil N."/>
            <person name="Fernandez G.E."/>
            <person name="Lomsadze A."/>
            <person name="Armour M."/>
            <person name="Olukolu B."/>
            <person name="Poorten T."/>
            <person name="Britton C."/>
            <person name="Davik J."/>
            <person name="Ashrafi H."/>
            <person name="Aiden E.L."/>
            <person name="Borodovsky M."/>
            <person name="Worthington M."/>
        </authorList>
    </citation>
    <scope>NUCLEOTIDE SEQUENCE [LARGE SCALE GENOMIC DNA]</scope>
    <source>
        <strain evidence="1">PI 553951</strain>
    </source>
</reference>
<sequence>MMNPFNNVNLGTNFRGRSSQPAGGFNNFINGGYGNGLVINNEVINGLTNGVRNVNLNGSPFNAPTQGTTIGNSASRFETNSANQFAPILPRHNQQQPNQCGISSTVGGGNNEFSFSALRNTTSNFNNISLADDDDDIMVINNILLQQIDNCQPPSHQKQVGEEVPVNFTSMLYQDEDPEPTLTPTSQVQLNPNPSVNGEVQLNPNPFVIGQVQLNPNPFVNAEVQLNPNPVVNDQDQLNPNSDANGQLELNPTPIVNSQVQLNLSSAFNDEAHLNPNLCANDLNSNPAVNSQLELNRTANGVGNPNLSSSPAVNGQLDETTANQVGNPDFFGSAYHMEDDAPDDEQSWSLEEQGGDQQMLNSEFNNIFQSDDYSSLFDQQLPTQEGDDDFLNALMAFGDY</sequence>
<dbReference type="EMBL" id="JBEDUW010000007">
    <property type="protein sequence ID" value="KAK9914190.1"/>
    <property type="molecule type" value="Genomic_DNA"/>
</dbReference>
<name>A0AAW1W1Y6_RUBAR</name>
<evidence type="ECO:0000313" key="1">
    <source>
        <dbReference type="EMBL" id="KAK9914190.1"/>
    </source>
</evidence>
<accession>A0AAW1W1Y6</accession>